<dbReference type="EMBL" id="AMLP01000090">
    <property type="protein sequence ID" value="ELS56238.1"/>
    <property type="molecule type" value="Genomic_DNA"/>
</dbReference>
<protein>
    <submittedName>
        <fullName evidence="1">Uncharacterized protein</fullName>
    </submittedName>
</protein>
<dbReference type="PATRIC" id="fig|1160705.3.peg.2730"/>
<evidence type="ECO:0000313" key="1">
    <source>
        <dbReference type="EMBL" id="ELS56238.1"/>
    </source>
</evidence>
<comment type="caution">
    <text evidence="1">The sequence shown here is derived from an EMBL/GenBank/DDBJ whole genome shotgun (WGS) entry which is preliminary data.</text>
</comment>
<reference evidence="1 2" key="1">
    <citation type="journal article" date="2013" name="Genome Announc.">
        <title>Draft Genome Sequence of Streptomyces viridochromogenes Strain Tu57, Producer of Avilamycin.</title>
        <authorList>
            <person name="Gruning B.A."/>
            <person name="Erxleben A."/>
            <person name="Hahnlein A."/>
            <person name="Gunther S."/>
        </authorList>
    </citation>
    <scope>NUCLEOTIDE SEQUENCE [LARGE SCALE GENOMIC DNA]</scope>
    <source>
        <strain evidence="1 2">Tue57</strain>
    </source>
</reference>
<dbReference type="AlphaFoldDB" id="L8PJQ0"/>
<gene>
    <name evidence="1" type="ORF">STVIR_2755</name>
</gene>
<name>L8PJQ0_STRVR</name>
<proteinExistence type="predicted"/>
<sequence>MCARCGTQAKAPQPTWTCSVENGMRRYFCDTCSRENLRAIEGRLDSAWW</sequence>
<evidence type="ECO:0000313" key="2">
    <source>
        <dbReference type="Proteomes" id="UP000011205"/>
    </source>
</evidence>
<accession>L8PJQ0</accession>
<organism evidence="1 2">
    <name type="scientific">Streptomyces viridochromogenes Tue57</name>
    <dbReference type="NCBI Taxonomy" id="1160705"/>
    <lineage>
        <taxon>Bacteria</taxon>
        <taxon>Bacillati</taxon>
        <taxon>Actinomycetota</taxon>
        <taxon>Actinomycetes</taxon>
        <taxon>Kitasatosporales</taxon>
        <taxon>Streptomycetaceae</taxon>
        <taxon>Streptomyces</taxon>
    </lineage>
</organism>
<dbReference type="Proteomes" id="UP000011205">
    <property type="component" value="Unassembled WGS sequence"/>
</dbReference>